<feature type="transmembrane region" description="Helical" evidence="8">
    <location>
        <begin position="547"/>
        <end position="566"/>
    </location>
</feature>
<feature type="transmembrane region" description="Helical" evidence="8">
    <location>
        <begin position="21"/>
        <end position="45"/>
    </location>
</feature>
<feature type="domain" description="Major facilitator superfamily (MFS) profile" evidence="9">
    <location>
        <begin position="29"/>
        <end position="448"/>
    </location>
</feature>
<sequence>MLLKLEKGPLSNVDVDEGSTTINLVLIYSIFTAVCGSFVIGFATGYTSPVQSGIIADMGLTIADYSLFASILTIGGLISSLLCGKLTDYIGRRGVMGLSSTLFLIGWLAIAFSQHAWSLDLGRLALGMAGGLNIYVVPVYIAEITPRNLRGGAVLLHQLMISCGLASAYIVGLVTNWRVLALIGALPCLVQLFGLFVIPESPRWLVKVGQDKGYEVALKSLRGKNMDIFHEAAEIKECIRAAENISEDKFLSVFQRKYASSLTVCVGLMALSGSSGAGGIIGYATATFESAGFSGTVGTVAMALTQLPPTILGVFLMDKFGRRPLLLYSAVGMCTTCFLLALSFLMKEHGWMKDFSPYLALIGILISAATFPVGLGAIPGLIMSEIFPMNVKGAAGSLAIVVSSLCGWIVSYTFNFLMEWSSSGTFFIFMSINVFTVLFISKLVPETKGRTLEEIQESLSRAFYQKLFCSQMMYYDNNGNNTEAERPLIEIQSTASSDKGEGSVTCVLVFSIFVAVCGSFACGLGGGYSSPCQSAIIKDLHLSTADYSLFGSLLMAGGLLGALVCGKLTDSMGRRGSMGLSSILCLAGWLSIAYSQDVRSLYIGRLATGFSTGLVAFATPVYITEIAPKNIRGGLGLLHQLLMSCGVTVALLVGLVTSWRDLALIGTVPCMIQLLGVFFIPESPRWLVKARSGDEYEAALKRLRGKNTDISQEAAEIKEHTEAVINNSHNFFDVFQIKYAYALTVSLGLMALPAFGGTNAILFYASTIFESAGLSETVGTIAMGLIQLPPFALGVFLMDKHGRRPLLLFSAAGMAVACFLMALSFLFKTHGWMMDISPYFALSGILIFSATYPVGMGGIPSIIMSEIFPINIKGAAGTLATVVGNTSAWIVTYTFIFMMQWSSFGTFFAFSHVNITTLLFIAKLVPETKGRTLEDIQDLISYKGNRFW</sequence>
<evidence type="ECO:0000313" key="11">
    <source>
        <dbReference type="RefSeq" id="XP_056697492.1"/>
    </source>
</evidence>
<feature type="transmembrane region" description="Helical" evidence="8">
    <location>
        <begin position="154"/>
        <end position="173"/>
    </location>
</feature>
<reference evidence="10" key="1">
    <citation type="journal article" date="2021" name="Nat. Commun.">
        <title>Genomic analyses provide insights into spinach domestication and the genetic basis of agronomic traits.</title>
        <authorList>
            <person name="Cai X."/>
            <person name="Sun X."/>
            <person name="Xu C."/>
            <person name="Sun H."/>
            <person name="Wang X."/>
            <person name="Ge C."/>
            <person name="Zhang Z."/>
            <person name="Wang Q."/>
            <person name="Fei Z."/>
            <person name="Jiao C."/>
            <person name="Wang Q."/>
        </authorList>
    </citation>
    <scope>NUCLEOTIDE SEQUENCE [LARGE SCALE GENOMIC DNA]</scope>
    <source>
        <strain evidence="10">cv. Varoflay</strain>
    </source>
</reference>
<feature type="transmembrane region" description="Helical" evidence="8">
    <location>
        <begin position="662"/>
        <end position="681"/>
    </location>
</feature>
<feature type="transmembrane region" description="Helical" evidence="8">
    <location>
        <begin position="258"/>
        <end position="284"/>
    </location>
</feature>
<evidence type="ECO:0000256" key="2">
    <source>
        <dbReference type="ARBA" id="ARBA00010992"/>
    </source>
</evidence>
<keyword evidence="3" id="KW-0813">Transport</keyword>
<feature type="transmembrane region" description="Helical" evidence="8">
    <location>
        <begin position="777"/>
        <end position="798"/>
    </location>
</feature>
<dbReference type="PANTHER" id="PTHR48021">
    <property type="match status" value="1"/>
</dbReference>
<feature type="transmembrane region" description="Helical" evidence="8">
    <location>
        <begin position="394"/>
        <end position="414"/>
    </location>
</feature>
<evidence type="ECO:0000256" key="6">
    <source>
        <dbReference type="ARBA" id="ARBA00022989"/>
    </source>
</evidence>
<dbReference type="InterPro" id="IPR050549">
    <property type="entry name" value="MFS_Trehalose_Transporter"/>
</dbReference>
<proteinExistence type="inferred from homology"/>
<feature type="transmembrane region" description="Helical" evidence="8">
    <location>
        <begin position="904"/>
        <end position="922"/>
    </location>
</feature>
<dbReference type="InterPro" id="IPR020846">
    <property type="entry name" value="MFS_dom"/>
</dbReference>
<feature type="transmembrane region" description="Helical" evidence="8">
    <location>
        <begin position="578"/>
        <end position="596"/>
    </location>
</feature>
<evidence type="ECO:0000256" key="8">
    <source>
        <dbReference type="SAM" id="Phobius"/>
    </source>
</evidence>
<feature type="transmembrane region" description="Helical" evidence="8">
    <location>
        <begin position="506"/>
        <end position="527"/>
    </location>
</feature>
<name>A0ABM3RPD7_SPIOL</name>
<dbReference type="InterPro" id="IPR036259">
    <property type="entry name" value="MFS_trans_sf"/>
</dbReference>
<evidence type="ECO:0000256" key="7">
    <source>
        <dbReference type="ARBA" id="ARBA00023136"/>
    </source>
</evidence>
<dbReference type="GeneID" id="110803985"/>
<feature type="transmembrane region" description="Helical" evidence="8">
    <location>
        <begin position="65"/>
        <end position="83"/>
    </location>
</feature>
<evidence type="ECO:0000259" key="9">
    <source>
        <dbReference type="PROSITE" id="PS50850"/>
    </source>
</evidence>
<feature type="transmembrane region" description="Helical" evidence="8">
    <location>
        <begin position="358"/>
        <end position="382"/>
    </location>
</feature>
<feature type="transmembrane region" description="Helical" evidence="8">
    <location>
        <begin position="296"/>
        <end position="316"/>
    </location>
</feature>
<dbReference type="NCBIfam" id="TIGR00879">
    <property type="entry name" value="SP"/>
    <property type="match status" value="2"/>
</dbReference>
<feature type="transmembrane region" description="Helical" evidence="8">
    <location>
        <begin position="124"/>
        <end position="142"/>
    </location>
</feature>
<keyword evidence="10" id="KW-1185">Reference proteome</keyword>
<gene>
    <name evidence="11" type="primary">LOC110803985</name>
</gene>
<evidence type="ECO:0000256" key="1">
    <source>
        <dbReference type="ARBA" id="ARBA00004141"/>
    </source>
</evidence>
<keyword evidence="7 8" id="KW-0472">Membrane</keyword>
<feature type="transmembrane region" description="Helical" evidence="8">
    <location>
        <begin position="179"/>
        <end position="198"/>
    </location>
</feature>
<feature type="transmembrane region" description="Helical" evidence="8">
    <location>
        <begin position="739"/>
        <end position="765"/>
    </location>
</feature>
<reference evidence="11" key="2">
    <citation type="submission" date="2025-08" db="UniProtKB">
        <authorList>
            <consortium name="RefSeq"/>
        </authorList>
    </citation>
    <scope>IDENTIFICATION</scope>
    <source>
        <tissue evidence="11">Leaf</tissue>
    </source>
</reference>
<keyword evidence="4" id="KW-0762">Sugar transport</keyword>
<dbReference type="Gene3D" id="1.20.1250.20">
    <property type="entry name" value="MFS general substrate transporter like domains"/>
    <property type="match status" value="2"/>
</dbReference>
<feature type="transmembrane region" description="Helical" evidence="8">
    <location>
        <begin position="325"/>
        <end position="346"/>
    </location>
</feature>
<dbReference type="PRINTS" id="PR00171">
    <property type="entry name" value="SUGRTRNSPORT"/>
</dbReference>
<dbReference type="Pfam" id="PF00083">
    <property type="entry name" value="Sugar_tr"/>
    <property type="match status" value="2"/>
</dbReference>
<organism evidence="10 11">
    <name type="scientific">Spinacia oleracea</name>
    <name type="common">Spinach</name>
    <dbReference type="NCBI Taxonomy" id="3562"/>
    <lineage>
        <taxon>Eukaryota</taxon>
        <taxon>Viridiplantae</taxon>
        <taxon>Streptophyta</taxon>
        <taxon>Embryophyta</taxon>
        <taxon>Tracheophyta</taxon>
        <taxon>Spermatophyta</taxon>
        <taxon>Magnoliopsida</taxon>
        <taxon>eudicotyledons</taxon>
        <taxon>Gunneridae</taxon>
        <taxon>Pentapetalae</taxon>
        <taxon>Caryophyllales</taxon>
        <taxon>Chenopodiaceae</taxon>
        <taxon>Chenopodioideae</taxon>
        <taxon>Anserineae</taxon>
        <taxon>Spinacia</taxon>
    </lineage>
</organism>
<dbReference type="InterPro" id="IPR005828">
    <property type="entry name" value="MFS_sugar_transport-like"/>
</dbReference>
<feature type="transmembrane region" description="Helical" evidence="8">
    <location>
        <begin position="635"/>
        <end position="656"/>
    </location>
</feature>
<feature type="transmembrane region" description="Helical" evidence="8">
    <location>
        <begin position="805"/>
        <end position="827"/>
    </location>
</feature>
<feature type="transmembrane region" description="Helical" evidence="8">
    <location>
        <begin position="839"/>
        <end position="863"/>
    </location>
</feature>
<feature type="transmembrane region" description="Helical" evidence="8">
    <location>
        <begin position="875"/>
        <end position="898"/>
    </location>
</feature>
<dbReference type="InterPro" id="IPR044775">
    <property type="entry name" value="MFS_ERD6/Tret1-like"/>
</dbReference>
<dbReference type="CDD" id="cd17358">
    <property type="entry name" value="MFS_GLUT6_8_Class3_like"/>
    <property type="match status" value="2"/>
</dbReference>
<dbReference type="Proteomes" id="UP000813463">
    <property type="component" value="Chromosome 4"/>
</dbReference>
<dbReference type="PROSITE" id="PS50850">
    <property type="entry name" value="MFS"/>
    <property type="match status" value="2"/>
</dbReference>
<dbReference type="SUPFAM" id="SSF103473">
    <property type="entry name" value="MFS general substrate transporter"/>
    <property type="match status" value="2"/>
</dbReference>
<evidence type="ECO:0000256" key="5">
    <source>
        <dbReference type="ARBA" id="ARBA00022692"/>
    </source>
</evidence>
<evidence type="ECO:0000256" key="4">
    <source>
        <dbReference type="ARBA" id="ARBA00022597"/>
    </source>
</evidence>
<feature type="transmembrane region" description="Helical" evidence="8">
    <location>
        <begin position="420"/>
        <end position="440"/>
    </location>
</feature>
<dbReference type="InterPro" id="IPR005829">
    <property type="entry name" value="Sugar_transporter_CS"/>
</dbReference>
<comment type="similarity">
    <text evidence="2">Belongs to the major facilitator superfamily. Sugar transporter (TC 2.A.1.1) family.</text>
</comment>
<protein>
    <recommendedName>
        <fullName evidence="9">Major facilitator superfamily (MFS) profile domain-containing protein</fullName>
    </recommendedName>
</protein>
<keyword evidence="5 8" id="KW-0812">Transmembrane</keyword>
<evidence type="ECO:0000256" key="3">
    <source>
        <dbReference type="ARBA" id="ARBA00022448"/>
    </source>
</evidence>
<feature type="domain" description="Major facilitator superfamily (MFS) profile" evidence="9">
    <location>
        <begin position="511"/>
        <end position="929"/>
    </location>
</feature>
<comment type="subcellular location">
    <subcellularLocation>
        <location evidence="1">Membrane</location>
        <topology evidence="1">Multi-pass membrane protein</topology>
    </subcellularLocation>
</comment>
<feature type="transmembrane region" description="Helical" evidence="8">
    <location>
        <begin position="95"/>
        <end position="112"/>
    </location>
</feature>
<dbReference type="PROSITE" id="PS00216">
    <property type="entry name" value="SUGAR_TRANSPORT_1"/>
    <property type="match status" value="1"/>
</dbReference>
<dbReference type="InterPro" id="IPR003663">
    <property type="entry name" value="Sugar/inositol_transpt"/>
</dbReference>
<dbReference type="RefSeq" id="XP_056697492.1">
    <property type="nucleotide sequence ID" value="XM_056841514.1"/>
</dbReference>
<feature type="transmembrane region" description="Helical" evidence="8">
    <location>
        <begin position="602"/>
        <end position="623"/>
    </location>
</feature>
<accession>A0ABM3RPD7</accession>
<keyword evidence="6 8" id="KW-1133">Transmembrane helix</keyword>
<dbReference type="PANTHER" id="PTHR48021:SF25">
    <property type="entry name" value="SUGAR TRANSPORTER ERD6-LIKE 5"/>
    <property type="match status" value="1"/>
</dbReference>
<evidence type="ECO:0000313" key="10">
    <source>
        <dbReference type="Proteomes" id="UP000813463"/>
    </source>
</evidence>